<comment type="catalytic activity">
    <reaction evidence="14">
        <text>GTP + H2O = GDP + phosphate + H(+)</text>
        <dbReference type="Rhea" id="RHEA:19669"/>
        <dbReference type="ChEBI" id="CHEBI:15377"/>
        <dbReference type="ChEBI" id="CHEBI:15378"/>
        <dbReference type="ChEBI" id="CHEBI:37565"/>
        <dbReference type="ChEBI" id="CHEBI:43474"/>
        <dbReference type="ChEBI" id="CHEBI:58189"/>
        <dbReference type="EC" id="3.6.5.2"/>
    </reaction>
</comment>
<keyword evidence="12 15" id="KW-0342">GTP-binding</keyword>
<dbReference type="GO" id="GO:0097176">
    <property type="term" value="P:epoxide metabolic process"/>
    <property type="evidence" value="ECO:0007669"/>
    <property type="project" value="TreeGrafter"/>
</dbReference>
<dbReference type="InterPro" id="IPR000073">
    <property type="entry name" value="AB_hydrolase_1"/>
</dbReference>
<comment type="caution">
    <text evidence="19">The sequence shown here is derived from an EMBL/GenBank/DDBJ whole genome shotgun (WGS) entry which is preliminary data.</text>
</comment>
<dbReference type="GO" id="GO:0046872">
    <property type="term" value="F:metal ion binding"/>
    <property type="evidence" value="ECO:0007669"/>
    <property type="project" value="UniProtKB-KW"/>
</dbReference>
<dbReference type="GO" id="GO:0005525">
    <property type="term" value="F:GTP binding"/>
    <property type="evidence" value="ECO:0007669"/>
    <property type="project" value="UniProtKB-KW"/>
</dbReference>
<dbReference type="InterPro" id="IPR029058">
    <property type="entry name" value="AB_hydrolase_fold"/>
</dbReference>
<feature type="binding site" evidence="16">
    <location>
        <position position="307"/>
    </location>
    <ligand>
        <name>Mg(2+)</name>
        <dbReference type="ChEBI" id="CHEBI:18420"/>
    </ligand>
</feature>
<dbReference type="InterPro" id="IPR027417">
    <property type="entry name" value="P-loop_NTPase"/>
</dbReference>
<evidence type="ECO:0000256" key="11">
    <source>
        <dbReference type="ARBA" id="ARBA00023034"/>
    </source>
</evidence>
<dbReference type="SUPFAM" id="SSF52540">
    <property type="entry name" value="P-loop containing nucleoside triphosphate hydrolases"/>
    <property type="match status" value="1"/>
</dbReference>
<keyword evidence="17" id="KW-0732">Signal</keyword>
<dbReference type="Proteomes" id="UP000801492">
    <property type="component" value="Unassembled WGS sequence"/>
</dbReference>
<dbReference type="SUPFAM" id="SSF53474">
    <property type="entry name" value="alpha/beta-Hydrolases"/>
    <property type="match status" value="1"/>
</dbReference>
<keyword evidence="11" id="KW-0333">Golgi apparatus</keyword>
<dbReference type="PANTHER" id="PTHR21661">
    <property type="entry name" value="EPOXIDE HYDROLASE 1-RELATED"/>
    <property type="match status" value="1"/>
</dbReference>
<dbReference type="AlphaFoldDB" id="A0A8K0FX31"/>
<evidence type="ECO:0000256" key="14">
    <source>
        <dbReference type="ARBA" id="ARBA00048098"/>
    </source>
</evidence>
<evidence type="ECO:0000256" key="1">
    <source>
        <dbReference type="ARBA" id="ARBA00004444"/>
    </source>
</evidence>
<dbReference type="OrthoDB" id="7130006at2759"/>
<evidence type="ECO:0000256" key="16">
    <source>
        <dbReference type="PIRSR" id="PIRSR606689-2"/>
    </source>
</evidence>
<evidence type="ECO:0000256" key="6">
    <source>
        <dbReference type="ARBA" id="ARBA00022707"/>
    </source>
</evidence>
<evidence type="ECO:0000256" key="3">
    <source>
        <dbReference type="ARBA" id="ARBA00010290"/>
    </source>
</evidence>
<dbReference type="InterPro" id="IPR000639">
    <property type="entry name" value="Epox_hydrolase-like"/>
</dbReference>
<comment type="similarity">
    <text evidence="3">Belongs to the small GTPase superfamily. Arf family.</text>
</comment>
<dbReference type="PRINTS" id="PR00412">
    <property type="entry name" value="EPOXHYDRLASE"/>
</dbReference>
<protein>
    <recommendedName>
        <fullName evidence="4">small monomeric GTPase</fullName>
        <ecNumber evidence="4">3.6.5.2</ecNumber>
    </recommendedName>
</protein>
<dbReference type="SMART" id="SM00177">
    <property type="entry name" value="ARF"/>
    <property type="match status" value="1"/>
</dbReference>
<feature type="chain" id="PRO_5035432655" description="small monomeric GTPase" evidence="17">
    <location>
        <begin position="24"/>
        <end position="433"/>
    </location>
</feature>
<comment type="subcellular location">
    <subcellularLocation>
        <location evidence="1">Golgi apparatus membrane</location>
        <topology evidence="1">Lipid-anchor</topology>
        <orientation evidence="1">Cytoplasmic side</orientation>
    </subcellularLocation>
</comment>
<accession>A0A8K0FX31</accession>
<evidence type="ECO:0000256" key="12">
    <source>
        <dbReference type="ARBA" id="ARBA00023134"/>
    </source>
</evidence>
<evidence type="ECO:0000313" key="19">
    <source>
        <dbReference type="EMBL" id="KAF2879072.1"/>
    </source>
</evidence>
<evidence type="ECO:0000256" key="10">
    <source>
        <dbReference type="ARBA" id="ARBA00022927"/>
    </source>
</evidence>
<feature type="binding site" evidence="16">
    <location>
        <position position="324"/>
    </location>
    <ligand>
        <name>Mg(2+)</name>
        <dbReference type="ChEBI" id="CHEBI:18420"/>
    </ligand>
</feature>
<dbReference type="InterPro" id="IPR006689">
    <property type="entry name" value="Small_GTPase_ARF/SAR"/>
</dbReference>
<evidence type="ECO:0000259" key="18">
    <source>
        <dbReference type="Pfam" id="PF00561"/>
    </source>
</evidence>
<evidence type="ECO:0000313" key="20">
    <source>
        <dbReference type="Proteomes" id="UP000801492"/>
    </source>
</evidence>
<dbReference type="Pfam" id="PF00025">
    <property type="entry name" value="Arf"/>
    <property type="match status" value="1"/>
</dbReference>
<evidence type="ECO:0000256" key="9">
    <source>
        <dbReference type="ARBA" id="ARBA00022892"/>
    </source>
</evidence>
<evidence type="ECO:0000256" key="15">
    <source>
        <dbReference type="PIRSR" id="PIRSR606689-1"/>
    </source>
</evidence>
<keyword evidence="10" id="KW-0653">Protein transport</keyword>
<evidence type="ECO:0000256" key="8">
    <source>
        <dbReference type="ARBA" id="ARBA00022801"/>
    </source>
</evidence>
<keyword evidence="9" id="KW-0931">ER-Golgi transport</keyword>
<dbReference type="GO" id="GO:0003925">
    <property type="term" value="F:G protein activity"/>
    <property type="evidence" value="ECO:0007669"/>
    <property type="project" value="UniProtKB-EC"/>
</dbReference>
<dbReference type="GO" id="GO:0000139">
    <property type="term" value="C:Golgi membrane"/>
    <property type="evidence" value="ECO:0007669"/>
    <property type="project" value="UniProtKB-SubCell"/>
</dbReference>
<dbReference type="GO" id="GO:0016192">
    <property type="term" value="P:vesicle-mediated transport"/>
    <property type="evidence" value="ECO:0007669"/>
    <property type="project" value="UniProtKB-KW"/>
</dbReference>
<gene>
    <name evidence="19" type="ORF">ILUMI_27107</name>
</gene>
<evidence type="ECO:0000256" key="7">
    <source>
        <dbReference type="ARBA" id="ARBA00022741"/>
    </source>
</evidence>
<dbReference type="PROSITE" id="PS51417">
    <property type="entry name" value="ARF"/>
    <property type="match status" value="1"/>
</dbReference>
<sequence length="433" mass="48641">MSLLTKLALVVAIVLVAIKINSVLQPPPLPKIDENAWWGPGERPSKEDVTIKPFKISVSDELIPILTTPQKDYDFAFEVIAPSLPGFAFSDGAAKTGLGAVQMGAIFKNLMHRLGHEKFYMQGGDWGAVIVSNMATLFPDNILGLHSNMCFAKGTIPTIKILLGSICPSLVVDEEYKHKMYPLLEKLQFNIEENGYFHLQATKPDTVGIAVAQSPAGLAAYILEKFSTLTNATYKSYEDGGLLEKFTYEELIDNLMLYWLINSFTTSVRIYAESFTKVQLTERVVEIPIRKDVPCQEEKGLDDAGKTTILYRFKLGEVVRSNPTILFNVETIKYKNLNFAIWDMGSGPKLWPTFRHYFPREDCAQDLIFVVNSNDREQIETASYELKTLWEHSLSTMRMDASLLVYVNKQDLPDAMNEAEIIEKLGLRSGMAV</sequence>
<keyword evidence="6" id="KW-0519">Myristate</keyword>
<feature type="binding site" evidence="15">
    <location>
        <begin position="408"/>
        <end position="411"/>
    </location>
    <ligand>
        <name>GTP</name>
        <dbReference type="ChEBI" id="CHEBI:37565"/>
    </ligand>
</feature>
<keyword evidence="16" id="KW-0479">Metal-binding</keyword>
<dbReference type="GO" id="GO:0004301">
    <property type="term" value="F:epoxide hydrolase activity"/>
    <property type="evidence" value="ECO:0007669"/>
    <property type="project" value="TreeGrafter"/>
</dbReference>
<dbReference type="Gene3D" id="3.40.50.300">
    <property type="entry name" value="P-loop containing nucleotide triphosphate hydrolases"/>
    <property type="match status" value="1"/>
</dbReference>
<dbReference type="FunFam" id="3.40.50.300:FF:003500">
    <property type="entry name" value="ADP-ribosylation factor 1"/>
    <property type="match status" value="1"/>
</dbReference>
<comment type="similarity">
    <text evidence="2">Belongs to the peptidase S33 family.</text>
</comment>
<dbReference type="Pfam" id="PF00561">
    <property type="entry name" value="Abhydrolase_1"/>
    <property type="match status" value="1"/>
</dbReference>
<proteinExistence type="inferred from homology"/>
<feature type="signal peptide" evidence="17">
    <location>
        <begin position="1"/>
        <end position="23"/>
    </location>
</feature>
<feature type="binding site" evidence="15">
    <location>
        <begin position="300"/>
        <end position="307"/>
    </location>
    <ligand>
        <name>GTP</name>
        <dbReference type="ChEBI" id="CHEBI:37565"/>
    </ligand>
</feature>
<evidence type="ECO:0000256" key="2">
    <source>
        <dbReference type="ARBA" id="ARBA00010088"/>
    </source>
</evidence>
<reference evidence="19" key="1">
    <citation type="submission" date="2019-08" db="EMBL/GenBank/DDBJ databases">
        <title>The genome of the North American firefly Photinus pyralis.</title>
        <authorList>
            <consortium name="Photinus pyralis genome working group"/>
            <person name="Fallon T.R."/>
            <person name="Sander Lower S.E."/>
            <person name="Weng J.-K."/>
        </authorList>
    </citation>
    <scope>NUCLEOTIDE SEQUENCE</scope>
    <source>
        <strain evidence="19">TRF0915ILg1</strain>
        <tissue evidence="19">Whole body</tissue>
    </source>
</reference>
<keyword evidence="5" id="KW-0813">Transport</keyword>
<evidence type="ECO:0000256" key="4">
    <source>
        <dbReference type="ARBA" id="ARBA00011984"/>
    </source>
</evidence>
<keyword evidence="7 15" id="KW-0547">Nucleotide-binding</keyword>
<evidence type="ECO:0000256" key="5">
    <source>
        <dbReference type="ARBA" id="ARBA00022448"/>
    </source>
</evidence>
<feature type="domain" description="AB hydrolase-1" evidence="18">
    <location>
        <begin position="76"/>
        <end position="147"/>
    </location>
</feature>
<organism evidence="19 20">
    <name type="scientific">Ignelater luminosus</name>
    <name type="common">Cucubano</name>
    <name type="synonym">Pyrophorus luminosus</name>
    <dbReference type="NCBI Taxonomy" id="2038154"/>
    <lineage>
        <taxon>Eukaryota</taxon>
        <taxon>Metazoa</taxon>
        <taxon>Ecdysozoa</taxon>
        <taxon>Arthropoda</taxon>
        <taxon>Hexapoda</taxon>
        <taxon>Insecta</taxon>
        <taxon>Pterygota</taxon>
        <taxon>Neoptera</taxon>
        <taxon>Endopterygota</taxon>
        <taxon>Coleoptera</taxon>
        <taxon>Polyphaga</taxon>
        <taxon>Elateriformia</taxon>
        <taxon>Elateroidea</taxon>
        <taxon>Elateridae</taxon>
        <taxon>Agrypninae</taxon>
        <taxon>Pyrophorini</taxon>
        <taxon>Ignelater</taxon>
    </lineage>
</organism>
<dbReference type="GO" id="GO:0015031">
    <property type="term" value="P:protein transport"/>
    <property type="evidence" value="ECO:0007669"/>
    <property type="project" value="UniProtKB-KW"/>
</dbReference>
<dbReference type="EMBL" id="VTPC01091234">
    <property type="protein sequence ID" value="KAF2879072.1"/>
    <property type="molecule type" value="Genomic_DNA"/>
</dbReference>
<dbReference type="CDD" id="cd00878">
    <property type="entry name" value="Arf_Arl"/>
    <property type="match status" value="1"/>
</dbReference>
<dbReference type="Gene3D" id="3.40.50.1820">
    <property type="entry name" value="alpha/beta hydrolase"/>
    <property type="match status" value="1"/>
</dbReference>
<evidence type="ECO:0000256" key="17">
    <source>
        <dbReference type="SAM" id="SignalP"/>
    </source>
</evidence>
<dbReference type="PANTHER" id="PTHR21661:SF35">
    <property type="entry name" value="EPOXIDE HYDROLASE"/>
    <property type="match status" value="1"/>
</dbReference>
<keyword evidence="20" id="KW-1185">Reference proteome</keyword>
<keyword evidence="13" id="KW-0449">Lipoprotein</keyword>
<name>A0A8K0FX31_IGNLU</name>
<evidence type="ECO:0000256" key="13">
    <source>
        <dbReference type="ARBA" id="ARBA00023288"/>
    </source>
</evidence>
<dbReference type="EC" id="3.6.5.2" evidence="4"/>
<keyword evidence="8" id="KW-0378">Hydrolase</keyword>
<keyword evidence="16" id="KW-0460">Magnesium</keyword>